<reference evidence="2" key="1">
    <citation type="submission" date="2023-02" db="EMBL/GenBank/DDBJ databases">
        <title>Colletotrichum kahawae CIFC_Que2 genome sequencing and assembly.</title>
        <authorList>
            <person name="Baroncelli R."/>
        </authorList>
    </citation>
    <scope>NUCLEOTIDE SEQUENCE</scope>
    <source>
        <strain evidence="2">CIFC_Que2</strain>
    </source>
</reference>
<dbReference type="Proteomes" id="UP001281614">
    <property type="component" value="Unassembled WGS sequence"/>
</dbReference>
<accession>A0AAE0D164</accession>
<comment type="caution">
    <text evidence="2">The sequence shown here is derived from an EMBL/GenBank/DDBJ whole genome shotgun (WGS) entry which is preliminary data.</text>
</comment>
<evidence type="ECO:0000313" key="2">
    <source>
        <dbReference type="EMBL" id="KAK2736036.1"/>
    </source>
</evidence>
<name>A0AAE0D164_COLKA</name>
<sequence>MPRLETNALGSAGAMLRIMTSWSRVLVFAASTGIKIDECVRRRLGTDLFWSPGTSVATYDRVLGVRGTPKPVGKTMPPGRKMGTRPRGLGAGRPRPGLEGCVIFDLGIQGRSSELFVIMLDTYLL</sequence>
<dbReference type="EMBL" id="VYYT01000433">
    <property type="protein sequence ID" value="KAK2736036.1"/>
    <property type="molecule type" value="Genomic_DNA"/>
</dbReference>
<evidence type="ECO:0000256" key="1">
    <source>
        <dbReference type="SAM" id="MobiDB-lite"/>
    </source>
</evidence>
<evidence type="ECO:0000313" key="3">
    <source>
        <dbReference type="Proteomes" id="UP001281614"/>
    </source>
</evidence>
<keyword evidence="3" id="KW-1185">Reference proteome</keyword>
<gene>
    <name evidence="2" type="ORF">CKAH01_07790</name>
</gene>
<protein>
    <submittedName>
        <fullName evidence="2">Uncharacterized protein</fullName>
    </submittedName>
</protein>
<dbReference type="AlphaFoldDB" id="A0AAE0D164"/>
<organism evidence="2 3">
    <name type="scientific">Colletotrichum kahawae</name>
    <name type="common">Coffee berry disease fungus</name>
    <dbReference type="NCBI Taxonomy" id="34407"/>
    <lineage>
        <taxon>Eukaryota</taxon>
        <taxon>Fungi</taxon>
        <taxon>Dikarya</taxon>
        <taxon>Ascomycota</taxon>
        <taxon>Pezizomycotina</taxon>
        <taxon>Sordariomycetes</taxon>
        <taxon>Hypocreomycetidae</taxon>
        <taxon>Glomerellales</taxon>
        <taxon>Glomerellaceae</taxon>
        <taxon>Colletotrichum</taxon>
        <taxon>Colletotrichum gloeosporioides species complex</taxon>
    </lineage>
</organism>
<proteinExistence type="predicted"/>
<feature type="region of interest" description="Disordered" evidence="1">
    <location>
        <begin position="67"/>
        <end position="91"/>
    </location>
</feature>